<feature type="non-terminal residue" evidence="1">
    <location>
        <position position="1"/>
    </location>
</feature>
<keyword evidence="2" id="KW-1185">Reference proteome</keyword>
<protein>
    <submittedName>
        <fullName evidence="1">2742_t:CDS:1</fullName>
    </submittedName>
</protein>
<dbReference type="EMBL" id="CAJVPS010006077">
    <property type="protein sequence ID" value="CAG8621539.1"/>
    <property type="molecule type" value="Genomic_DNA"/>
</dbReference>
<dbReference type="AlphaFoldDB" id="A0A9N9GS35"/>
<comment type="caution">
    <text evidence="1">The sequence shown here is derived from an EMBL/GenBank/DDBJ whole genome shotgun (WGS) entry which is preliminary data.</text>
</comment>
<name>A0A9N9GS35_9GLOM</name>
<gene>
    <name evidence="1" type="ORF">ALEPTO_LOCUS8982</name>
</gene>
<evidence type="ECO:0000313" key="1">
    <source>
        <dbReference type="EMBL" id="CAG8621539.1"/>
    </source>
</evidence>
<sequence length="67" mass="7457">ELSTKSPEPSELNVSLRLNILQQRGITNGRTFQVRPLNENSEDGISLITDFVREPPKIPAPQHPGHS</sequence>
<dbReference type="Proteomes" id="UP000789508">
    <property type="component" value="Unassembled WGS sequence"/>
</dbReference>
<organism evidence="1 2">
    <name type="scientific">Ambispora leptoticha</name>
    <dbReference type="NCBI Taxonomy" id="144679"/>
    <lineage>
        <taxon>Eukaryota</taxon>
        <taxon>Fungi</taxon>
        <taxon>Fungi incertae sedis</taxon>
        <taxon>Mucoromycota</taxon>
        <taxon>Glomeromycotina</taxon>
        <taxon>Glomeromycetes</taxon>
        <taxon>Archaeosporales</taxon>
        <taxon>Ambisporaceae</taxon>
        <taxon>Ambispora</taxon>
    </lineage>
</organism>
<accession>A0A9N9GS35</accession>
<proteinExistence type="predicted"/>
<reference evidence="1" key="1">
    <citation type="submission" date="2021-06" db="EMBL/GenBank/DDBJ databases">
        <authorList>
            <person name="Kallberg Y."/>
            <person name="Tangrot J."/>
            <person name="Rosling A."/>
        </authorList>
    </citation>
    <scope>NUCLEOTIDE SEQUENCE</scope>
    <source>
        <strain evidence="1">FL130A</strain>
    </source>
</reference>
<evidence type="ECO:0000313" key="2">
    <source>
        <dbReference type="Proteomes" id="UP000789508"/>
    </source>
</evidence>